<sequence length="342" mass="39574">MQGLALADGLTALCSYGFEPFFSMQYEQIGNLTLDSHWIVSDEIKSIVGLKFPFCLIHYCLTNLADTFHLVSILITASLGIQKLLAVNSQEVMSAPLYSVLIDPNLEMDNIALHKTNIEWSQRLTECLNNIPNLNISDETCISDFDELPSQYEDNVTREVEALTLELEPRIHRFLSYEYKRVLKPNYYDIIDVLHDGHSKEIRKYAKQTLFDIVAKIYCNATEKYLNKIIRHLFVDIMIDCLFTNADTDLSFFILGSSPYSEPMNYIMNITWGRIDITLEQLKLFIEILKLLMIFGCASNFMIYIVMSEKLREALKNDFQMHNKSARTTRYYSDATKRINIL</sequence>
<keyword evidence="3" id="KW-1185">Reference proteome</keyword>
<evidence type="ECO:0000313" key="3">
    <source>
        <dbReference type="Proteomes" id="UP000596742"/>
    </source>
</evidence>
<comment type="caution">
    <text evidence="2">The sequence shown here is derived from an EMBL/GenBank/DDBJ whole genome shotgun (WGS) entry which is preliminary data.</text>
</comment>
<evidence type="ECO:0000256" key="1">
    <source>
        <dbReference type="SAM" id="Phobius"/>
    </source>
</evidence>
<keyword evidence="1" id="KW-0472">Membrane</keyword>
<protein>
    <submittedName>
        <fullName evidence="2">Uncharacterized protein</fullName>
    </submittedName>
</protein>
<name>A0A8B6GF95_MYTGA</name>
<feature type="transmembrane region" description="Helical" evidence="1">
    <location>
        <begin position="284"/>
        <end position="307"/>
    </location>
</feature>
<organism evidence="2 3">
    <name type="scientific">Mytilus galloprovincialis</name>
    <name type="common">Mediterranean mussel</name>
    <dbReference type="NCBI Taxonomy" id="29158"/>
    <lineage>
        <taxon>Eukaryota</taxon>
        <taxon>Metazoa</taxon>
        <taxon>Spiralia</taxon>
        <taxon>Lophotrochozoa</taxon>
        <taxon>Mollusca</taxon>
        <taxon>Bivalvia</taxon>
        <taxon>Autobranchia</taxon>
        <taxon>Pteriomorphia</taxon>
        <taxon>Mytilida</taxon>
        <taxon>Mytiloidea</taxon>
        <taxon>Mytilidae</taxon>
        <taxon>Mytilinae</taxon>
        <taxon>Mytilus</taxon>
    </lineage>
</organism>
<dbReference type="Proteomes" id="UP000596742">
    <property type="component" value="Unassembled WGS sequence"/>
</dbReference>
<keyword evidence="1" id="KW-0812">Transmembrane</keyword>
<proteinExistence type="predicted"/>
<evidence type="ECO:0000313" key="2">
    <source>
        <dbReference type="EMBL" id="VDI63163.1"/>
    </source>
</evidence>
<dbReference type="EMBL" id="UYJE01008348">
    <property type="protein sequence ID" value="VDI63163.1"/>
    <property type="molecule type" value="Genomic_DNA"/>
</dbReference>
<dbReference type="AlphaFoldDB" id="A0A8B6GF95"/>
<dbReference type="OrthoDB" id="6202998at2759"/>
<gene>
    <name evidence="2" type="ORF">MGAL_10B058867</name>
</gene>
<reference evidence="2" key="1">
    <citation type="submission" date="2018-11" db="EMBL/GenBank/DDBJ databases">
        <authorList>
            <person name="Alioto T."/>
            <person name="Alioto T."/>
        </authorList>
    </citation>
    <scope>NUCLEOTIDE SEQUENCE</scope>
</reference>
<accession>A0A8B6GF95</accession>
<keyword evidence="1" id="KW-1133">Transmembrane helix</keyword>